<dbReference type="PANTHER" id="PTHR34287">
    <property type="entry name" value="OS06G0551500 PROTEIN-RELATED"/>
    <property type="match status" value="1"/>
</dbReference>
<dbReference type="PANTHER" id="PTHR34287:SF2">
    <property type="match status" value="1"/>
</dbReference>
<name>A0AAV6MGN4_9ROSI</name>
<dbReference type="AlphaFoldDB" id="A0AAV6MGN4"/>
<reference evidence="1 2" key="1">
    <citation type="journal article" date="2021" name="Hortic Res">
        <title>The domestication of Cucurbita argyrosperma as revealed by the genome of its wild relative.</title>
        <authorList>
            <person name="Barrera-Redondo J."/>
            <person name="Sanchez-de la Vega G."/>
            <person name="Aguirre-Liguori J.A."/>
            <person name="Castellanos-Morales G."/>
            <person name="Gutierrez-Guerrero Y.T."/>
            <person name="Aguirre-Dugua X."/>
            <person name="Aguirre-Planter E."/>
            <person name="Tenaillon M.I."/>
            <person name="Lira-Saade R."/>
            <person name="Eguiarte L.E."/>
        </authorList>
    </citation>
    <scope>NUCLEOTIDE SEQUENCE [LARGE SCALE GENOMIC DNA]</scope>
    <source>
        <strain evidence="1">JBR-2021</strain>
    </source>
</reference>
<evidence type="ECO:0000313" key="1">
    <source>
        <dbReference type="EMBL" id="KAG6581370.1"/>
    </source>
</evidence>
<organism evidence="1 2">
    <name type="scientific">Cucurbita argyrosperma subsp. sororia</name>
    <dbReference type="NCBI Taxonomy" id="37648"/>
    <lineage>
        <taxon>Eukaryota</taxon>
        <taxon>Viridiplantae</taxon>
        <taxon>Streptophyta</taxon>
        <taxon>Embryophyta</taxon>
        <taxon>Tracheophyta</taxon>
        <taxon>Spermatophyta</taxon>
        <taxon>Magnoliopsida</taxon>
        <taxon>eudicotyledons</taxon>
        <taxon>Gunneridae</taxon>
        <taxon>Pentapetalae</taxon>
        <taxon>rosids</taxon>
        <taxon>fabids</taxon>
        <taxon>Cucurbitales</taxon>
        <taxon>Cucurbitaceae</taxon>
        <taxon>Cucurbiteae</taxon>
        <taxon>Cucurbita</taxon>
    </lineage>
</organism>
<proteinExistence type="predicted"/>
<feature type="non-terminal residue" evidence="1">
    <location>
        <position position="1"/>
    </location>
</feature>
<dbReference type="EMBL" id="JAGKQH010000014">
    <property type="protein sequence ID" value="KAG6581370.1"/>
    <property type="molecule type" value="Genomic_DNA"/>
</dbReference>
<dbReference type="Proteomes" id="UP000685013">
    <property type="component" value="Chromosome 14"/>
</dbReference>
<keyword evidence="2" id="KW-1185">Reference proteome</keyword>
<sequence length="107" mass="12465">MSIPELPFSPSNFIATSHTPTVQKVSKATSDRLLQKFFDATEFGFDYERSGLWSPPLQRSVYLSASGEVFNQADLHRKLESVLSSRRKREEKCRFKFRVFWCSVRQI</sequence>
<gene>
    <name evidence="1" type="ORF">SDJN03_21372</name>
</gene>
<protein>
    <submittedName>
        <fullName evidence="1">Uncharacterized protein</fullName>
    </submittedName>
</protein>
<accession>A0AAV6MGN4</accession>
<comment type="caution">
    <text evidence="1">The sequence shown here is derived from an EMBL/GenBank/DDBJ whole genome shotgun (WGS) entry which is preliminary data.</text>
</comment>
<evidence type="ECO:0000313" key="2">
    <source>
        <dbReference type="Proteomes" id="UP000685013"/>
    </source>
</evidence>